<name>Q5EUJ0_9BACT</name>
<dbReference type="SUPFAM" id="SSF56112">
    <property type="entry name" value="Protein kinase-like (PK-like)"/>
    <property type="match status" value="1"/>
</dbReference>
<dbReference type="PROSITE" id="PS50011">
    <property type="entry name" value="PROTEIN_KINASE_DOM"/>
    <property type="match status" value="1"/>
</dbReference>
<dbReference type="AlphaFoldDB" id="Q5EUJ0"/>
<proteinExistence type="predicted"/>
<dbReference type="InterPro" id="IPR017441">
    <property type="entry name" value="Protein_kinase_ATP_BS"/>
</dbReference>
<dbReference type="PANTHER" id="PTHR43289">
    <property type="entry name" value="MITOGEN-ACTIVATED PROTEIN KINASE KINASE KINASE 20-RELATED"/>
    <property type="match status" value="1"/>
</dbReference>
<dbReference type="Gene3D" id="1.10.510.10">
    <property type="entry name" value="Transferase(Phosphotransferase) domain 1"/>
    <property type="match status" value="1"/>
</dbReference>
<feature type="transmembrane region" description="Helical" evidence="7">
    <location>
        <begin position="417"/>
        <end position="439"/>
    </location>
</feature>
<keyword evidence="7" id="KW-1133">Transmembrane helix</keyword>
<dbReference type="InterPro" id="IPR019734">
    <property type="entry name" value="TPR_rpt"/>
</dbReference>
<feature type="binding site" evidence="5">
    <location>
        <position position="114"/>
    </location>
    <ligand>
        <name>ATP</name>
        <dbReference type="ChEBI" id="CHEBI:30616"/>
    </ligand>
</feature>
<evidence type="ECO:0000259" key="8">
    <source>
        <dbReference type="PROSITE" id="PS50011"/>
    </source>
</evidence>
<dbReference type="PROSITE" id="PS00108">
    <property type="entry name" value="PROTEIN_KINASE_ST"/>
    <property type="match status" value="1"/>
</dbReference>
<keyword evidence="2 5" id="KW-0547">Nucleotide-binding</keyword>
<dbReference type="PANTHER" id="PTHR43289:SF6">
    <property type="entry name" value="SERINE_THREONINE-PROTEIN KINASE NEKL-3"/>
    <property type="match status" value="1"/>
</dbReference>
<evidence type="ECO:0000313" key="9">
    <source>
        <dbReference type="EMBL" id="AAX07492.1"/>
    </source>
</evidence>
<dbReference type="Pfam" id="PF00069">
    <property type="entry name" value="Pkinase"/>
    <property type="match status" value="1"/>
</dbReference>
<evidence type="ECO:0000256" key="5">
    <source>
        <dbReference type="PROSITE-ProRule" id="PRU10141"/>
    </source>
</evidence>
<keyword evidence="3 9" id="KW-0418">Kinase</keyword>
<accession>Q5EUJ0</accession>
<dbReference type="EMBL" id="AY738465">
    <property type="protein sequence ID" value="AAX07492.1"/>
    <property type="molecule type" value="Genomic_DNA"/>
</dbReference>
<dbReference type="CDD" id="cd14014">
    <property type="entry name" value="STKc_PknB_like"/>
    <property type="match status" value="1"/>
</dbReference>
<dbReference type="Gene3D" id="3.30.200.20">
    <property type="entry name" value="Phosphorylase Kinase, domain 1"/>
    <property type="match status" value="1"/>
</dbReference>
<keyword evidence="4 5" id="KW-0067">ATP-binding</keyword>
<sequence length="628" mass="68975">MTETTLENVFYAALERAPTERAAYLDEVCADDPGLRARLEKMLAAQPDLGDFLTLLPGPDCTPQESGAVRPSEAPVGTVIAGRYKLLQRIGKGGMGSVWMAEQLEPVRRRVAVKLINNEHGRSREILARFEAERQAIALMDHPHIAKLLDAGTTPESETSPVGPGRPYFVMELVKGVALNEFCDQNQLSVPARLKLFVQICSAVQHAHQKGVIHRDLKPGNILVESHDGRPVPRVIDFGLAKAVGGVQLTDNTLFTRLGTVAGTPLYMAPEQATFNALDIDTRADVYALGVILYELLTGTTPIEREQLKTNAFDEILRLIRESEPPTPSKRLSSTHAKPGVAANRRTEPLKLGRFLRGDLDWVVMKALAKERDRRYESPNGFAGDIERFLNHEPVLAGPPGTAYRLRKFVRRNRPQVIAGGLLVTALLAGIAGTTFGLIRAEHRRADAERAGANEAEQRKKAENARDRTRQALDAMTTSVTGDSLATQKVISAEQKKFLAEVLAHYRELAAEEGNDESSRARAAAAALRVGLLEYHLGRIAEAAVACRQARDAYARLAADFPAEPLHRRNLARSHIDLGHVLYHLGKQAEAEDQYHKGLAVLEQLVAESPHEPAYREGQAILHQNLGV</sequence>
<reference evidence="9" key="2">
    <citation type="submission" date="2005-02" db="EMBL/GenBank/DDBJ databases">
        <authorList>
            <person name="Campbell J.W."/>
        </authorList>
    </citation>
    <scope>NUCLEOTIDE SEQUENCE</scope>
    <source>
        <strain evidence="9">Wa1-1</strain>
    </source>
</reference>
<evidence type="ECO:0000256" key="1">
    <source>
        <dbReference type="ARBA" id="ARBA00022679"/>
    </source>
</evidence>
<organism evidence="9">
    <name type="scientific">Gemmata sp. Wa1-1</name>
    <dbReference type="NCBI Taxonomy" id="235140"/>
    <lineage>
        <taxon>Bacteria</taxon>
        <taxon>Pseudomonadati</taxon>
        <taxon>Planctomycetota</taxon>
        <taxon>Planctomycetia</taxon>
        <taxon>Gemmatales</taxon>
        <taxon>Gemmataceae</taxon>
        <taxon>Gemmata</taxon>
    </lineage>
</organism>
<evidence type="ECO:0000256" key="7">
    <source>
        <dbReference type="SAM" id="Phobius"/>
    </source>
</evidence>
<keyword evidence="7" id="KW-0812">Transmembrane</keyword>
<dbReference type="InterPro" id="IPR011990">
    <property type="entry name" value="TPR-like_helical_dom_sf"/>
</dbReference>
<dbReference type="SMART" id="SM00028">
    <property type="entry name" value="TPR"/>
    <property type="match status" value="2"/>
</dbReference>
<dbReference type="GO" id="GO:0004674">
    <property type="term" value="F:protein serine/threonine kinase activity"/>
    <property type="evidence" value="ECO:0007669"/>
    <property type="project" value="TreeGrafter"/>
</dbReference>
<dbReference type="InterPro" id="IPR000719">
    <property type="entry name" value="Prot_kinase_dom"/>
</dbReference>
<dbReference type="PROSITE" id="PS00107">
    <property type="entry name" value="PROTEIN_KINASE_ATP"/>
    <property type="match status" value="1"/>
</dbReference>
<dbReference type="InterPro" id="IPR008271">
    <property type="entry name" value="Ser/Thr_kinase_AS"/>
</dbReference>
<dbReference type="SUPFAM" id="SSF48452">
    <property type="entry name" value="TPR-like"/>
    <property type="match status" value="1"/>
</dbReference>
<evidence type="ECO:0000256" key="6">
    <source>
        <dbReference type="SAM" id="MobiDB-lite"/>
    </source>
</evidence>
<dbReference type="SMART" id="SM00220">
    <property type="entry name" value="S_TKc"/>
    <property type="match status" value="1"/>
</dbReference>
<protein>
    <submittedName>
        <fullName evidence="9">Cyclin-dependent kinase-activating kinase</fullName>
    </submittedName>
</protein>
<evidence type="ECO:0000256" key="2">
    <source>
        <dbReference type="ARBA" id="ARBA00022741"/>
    </source>
</evidence>
<dbReference type="GO" id="GO:0005524">
    <property type="term" value="F:ATP binding"/>
    <property type="evidence" value="ECO:0007669"/>
    <property type="project" value="UniProtKB-UniRule"/>
</dbReference>
<feature type="domain" description="Protein kinase" evidence="8">
    <location>
        <begin position="84"/>
        <end position="390"/>
    </location>
</feature>
<reference evidence="9" key="1">
    <citation type="submission" date="2004-07" db="EMBL/GenBank/DDBJ databases">
        <title>Eukaryotic signature proteins of Prosthecobacter dejongeii and Gemmata Wa1-1.</title>
        <authorList>
            <person name="Staley J.T."/>
            <person name="Bouzek H.K."/>
            <person name="Jenkins C."/>
        </authorList>
    </citation>
    <scope>NUCLEOTIDE SEQUENCE</scope>
    <source>
        <strain evidence="9">Wa1-1</strain>
    </source>
</reference>
<feature type="region of interest" description="Disordered" evidence="6">
    <location>
        <begin position="448"/>
        <end position="470"/>
    </location>
</feature>
<dbReference type="InterPro" id="IPR011009">
    <property type="entry name" value="Kinase-like_dom_sf"/>
</dbReference>
<feature type="non-terminal residue" evidence="9">
    <location>
        <position position="628"/>
    </location>
</feature>
<keyword evidence="7" id="KW-0472">Membrane</keyword>
<evidence type="ECO:0000256" key="4">
    <source>
        <dbReference type="ARBA" id="ARBA00022840"/>
    </source>
</evidence>
<dbReference type="Gene3D" id="1.25.40.10">
    <property type="entry name" value="Tetratricopeptide repeat domain"/>
    <property type="match status" value="1"/>
</dbReference>
<keyword evidence="1" id="KW-0808">Transferase</keyword>
<evidence type="ECO:0000256" key="3">
    <source>
        <dbReference type="ARBA" id="ARBA00022777"/>
    </source>
</evidence>